<accession>A0A494WZD8</accession>
<dbReference type="AlphaFoldDB" id="A0A494WZD8"/>
<dbReference type="Proteomes" id="UP000280434">
    <property type="component" value="Unassembled WGS sequence"/>
</dbReference>
<organism evidence="1 2">
    <name type="scientific">Trinickia fusca</name>
    <dbReference type="NCBI Taxonomy" id="2419777"/>
    <lineage>
        <taxon>Bacteria</taxon>
        <taxon>Pseudomonadati</taxon>
        <taxon>Pseudomonadota</taxon>
        <taxon>Betaproteobacteria</taxon>
        <taxon>Burkholderiales</taxon>
        <taxon>Burkholderiaceae</taxon>
        <taxon>Trinickia</taxon>
    </lineage>
</organism>
<sequence length="136" mass="15041">MTYETAFTFLGGATDHIDSLNARDRIIFGAATVVERDYCFLIESRKKFQHGTGKLPLRLVSTKRNVVPAYLSEMTGQRATLFWHGVAPELADKGNAFRFEVDSRSAYAGIALRVGELAPWTVTMTTKASCDGDSRC</sequence>
<reference evidence="1 2" key="1">
    <citation type="submission" date="2018-10" db="EMBL/GenBank/DDBJ databases">
        <title>Paraburkholderia sp. 7MK8-2, isolated from soil.</title>
        <authorList>
            <person name="Gao Z.-H."/>
            <person name="Qiu L.-H."/>
        </authorList>
    </citation>
    <scope>NUCLEOTIDE SEQUENCE [LARGE SCALE GENOMIC DNA]</scope>
    <source>
        <strain evidence="1 2">7MK8-2</strain>
    </source>
</reference>
<evidence type="ECO:0000313" key="1">
    <source>
        <dbReference type="EMBL" id="RKP43480.1"/>
    </source>
</evidence>
<gene>
    <name evidence="1" type="ORF">D7S89_25865</name>
</gene>
<comment type="caution">
    <text evidence="1">The sequence shown here is derived from an EMBL/GenBank/DDBJ whole genome shotgun (WGS) entry which is preliminary data.</text>
</comment>
<evidence type="ECO:0000313" key="2">
    <source>
        <dbReference type="Proteomes" id="UP000280434"/>
    </source>
</evidence>
<name>A0A494WZD8_9BURK</name>
<protein>
    <submittedName>
        <fullName evidence="1">Uncharacterized protein</fullName>
    </submittedName>
</protein>
<dbReference type="EMBL" id="RBZV01000020">
    <property type="protein sequence ID" value="RKP43480.1"/>
    <property type="molecule type" value="Genomic_DNA"/>
</dbReference>
<proteinExistence type="predicted"/>
<keyword evidence="2" id="KW-1185">Reference proteome</keyword>
<dbReference type="OrthoDB" id="9031294at2"/>